<evidence type="ECO:0000256" key="2">
    <source>
        <dbReference type="ARBA" id="ARBA00006270"/>
    </source>
</evidence>
<dbReference type="SMART" id="SM00176">
    <property type="entry name" value="RAN"/>
    <property type="match status" value="1"/>
</dbReference>
<comment type="similarity">
    <text evidence="2">Belongs to the small GTPase superfamily. Rab family.</text>
</comment>
<dbReference type="SUPFAM" id="SSF52540">
    <property type="entry name" value="P-loop containing nucleoside triphosphate hydrolases"/>
    <property type="match status" value="1"/>
</dbReference>
<dbReference type="RefSeq" id="XP_044555183.1">
    <property type="nucleotide sequence ID" value="XM_044696723.1"/>
</dbReference>
<dbReference type="PRINTS" id="PR00449">
    <property type="entry name" value="RASTRNSFRMNG"/>
</dbReference>
<dbReference type="GO" id="GO:0003924">
    <property type="term" value="F:GTPase activity"/>
    <property type="evidence" value="ECO:0007669"/>
    <property type="project" value="InterPro"/>
</dbReference>
<dbReference type="AlphaFoldDB" id="A0AA88H449"/>
<keyword evidence="3" id="KW-0547">Nucleotide-binding</keyword>
<evidence type="ECO:0000313" key="9">
    <source>
        <dbReference type="EMBL" id="KAG2393289.1"/>
    </source>
</evidence>
<dbReference type="PROSITE" id="PS51421">
    <property type="entry name" value="RAS"/>
    <property type="match status" value="1"/>
</dbReference>
<evidence type="ECO:0000256" key="8">
    <source>
        <dbReference type="SAM" id="MobiDB-lite"/>
    </source>
</evidence>
<dbReference type="Proteomes" id="UP000816034">
    <property type="component" value="Unassembled WGS sequence"/>
</dbReference>
<dbReference type="SMART" id="SM00173">
    <property type="entry name" value="RAS"/>
    <property type="match status" value="1"/>
</dbReference>
<dbReference type="Gene3D" id="3.40.50.300">
    <property type="entry name" value="P-loop containing nucleotide triphosphate hydrolases"/>
    <property type="match status" value="1"/>
</dbReference>
<dbReference type="InterPro" id="IPR027417">
    <property type="entry name" value="P-loop_NTPase"/>
</dbReference>
<dbReference type="Pfam" id="PF00071">
    <property type="entry name" value="Ras"/>
    <property type="match status" value="1"/>
</dbReference>
<gene>
    <name evidence="9" type="ORF">C9374_006820</name>
</gene>
<protein>
    <recommendedName>
        <fullName evidence="11">Rab family small GTPase</fullName>
    </recommendedName>
</protein>
<dbReference type="FunFam" id="3.40.50.300:FF:000274">
    <property type="entry name" value="ras-related protein RABA5a"/>
    <property type="match status" value="1"/>
</dbReference>
<evidence type="ECO:0000256" key="1">
    <source>
        <dbReference type="ARBA" id="ARBA00004635"/>
    </source>
</evidence>
<dbReference type="SMART" id="SM00174">
    <property type="entry name" value="RHO"/>
    <property type="match status" value="1"/>
</dbReference>
<dbReference type="GeneID" id="68099274"/>
<keyword evidence="5" id="KW-0472">Membrane</keyword>
<dbReference type="PROSITE" id="PS51419">
    <property type="entry name" value="RAB"/>
    <property type="match status" value="1"/>
</dbReference>
<proteinExistence type="inferred from homology"/>
<dbReference type="GO" id="GO:0016020">
    <property type="term" value="C:membrane"/>
    <property type="evidence" value="ECO:0007669"/>
    <property type="project" value="UniProtKB-SubCell"/>
</dbReference>
<evidence type="ECO:0000256" key="4">
    <source>
        <dbReference type="ARBA" id="ARBA00023134"/>
    </source>
</evidence>
<keyword evidence="7" id="KW-0636">Prenylation</keyword>
<reference evidence="9 10" key="1">
    <citation type="journal article" date="2018" name="BMC Genomics">
        <title>The genome of Naegleria lovaniensis, the basis for a comparative approach to unravel pathogenicity factors of the human pathogenic amoeba N. fowleri.</title>
        <authorList>
            <person name="Liechti N."/>
            <person name="Schurch N."/>
            <person name="Bruggmann R."/>
            <person name="Wittwer M."/>
        </authorList>
    </citation>
    <scope>NUCLEOTIDE SEQUENCE [LARGE SCALE GENOMIC DNA]</scope>
    <source>
        <strain evidence="9 10">ATCC 30569</strain>
    </source>
</reference>
<dbReference type="InterPro" id="IPR050209">
    <property type="entry name" value="Rab_GTPases_membrane_traffic"/>
</dbReference>
<dbReference type="InterPro" id="IPR005225">
    <property type="entry name" value="Small_GTP-bd"/>
</dbReference>
<evidence type="ECO:0000313" key="10">
    <source>
        <dbReference type="Proteomes" id="UP000816034"/>
    </source>
</evidence>
<feature type="region of interest" description="Disordered" evidence="8">
    <location>
        <begin position="192"/>
        <end position="222"/>
    </location>
</feature>
<dbReference type="SMART" id="SM00175">
    <property type="entry name" value="RAB"/>
    <property type="match status" value="1"/>
</dbReference>
<dbReference type="PROSITE" id="PS51420">
    <property type="entry name" value="RHO"/>
    <property type="match status" value="1"/>
</dbReference>
<keyword evidence="4" id="KW-0342">GTP-binding</keyword>
<keyword evidence="10" id="KW-1185">Reference proteome</keyword>
<dbReference type="GO" id="GO:0005525">
    <property type="term" value="F:GTP binding"/>
    <property type="evidence" value="ECO:0007669"/>
    <property type="project" value="UniProtKB-KW"/>
</dbReference>
<evidence type="ECO:0000256" key="3">
    <source>
        <dbReference type="ARBA" id="ARBA00022741"/>
    </source>
</evidence>
<comment type="subcellular location">
    <subcellularLocation>
        <location evidence="1">Membrane</location>
        <topology evidence="1">Lipid-anchor</topology>
    </subcellularLocation>
</comment>
<dbReference type="CDD" id="cd01868">
    <property type="entry name" value="Rab11_like"/>
    <property type="match status" value="1"/>
</dbReference>
<keyword evidence="6" id="KW-0449">Lipoprotein</keyword>
<evidence type="ECO:0008006" key="11">
    <source>
        <dbReference type="Google" id="ProtNLM"/>
    </source>
</evidence>
<organism evidence="9 10">
    <name type="scientific">Naegleria lovaniensis</name>
    <name type="common">Amoeba</name>
    <dbReference type="NCBI Taxonomy" id="51637"/>
    <lineage>
        <taxon>Eukaryota</taxon>
        <taxon>Discoba</taxon>
        <taxon>Heterolobosea</taxon>
        <taxon>Tetramitia</taxon>
        <taxon>Eutetramitia</taxon>
        <taxon>Vahlkampfiidae</taxon>
        <taxon>Naegleria</taxon>
    </lineage>
</organism>
<evidence type="ECO:0000256" key="5">
    <source>
        <dbReference type="ARBA" id="ARBA00023136"/>
    </source>
</evidence>
<evidence type="ECO:0000256" key="7">
    <source>
        <dbReference type="ARBA" id="ARBA00023289"/>
    </source>
</evidence>
<dbReference type="NCBIfam" id="TIGR00231">
    <property type="entry name" value="small_GTP"/>
    <property type="match status" value="1"/>
</dbReference>
<dbReference type="PANTHER" id="PTHR47979">
    <property type="entry name" value="DRAB11-RELATED"/>
    <property type="match status" value="1"/>
</dbReference>
<comment type="caution">
    <text evidence="9">The sequence shown here is derived from an EMBL/GenBank/DDBJ whole genome shotgun (WGS) entry which is preliminary data.</text>
</comment>
<evidence type="ECO:0000256" key="6">
    <source>
        <dbReference type="ARBA" id="ARBA00023288"/>
    </source>
</evidence>
<name>A0AA88H449_NAELO</name>
<accession>A0AA88H449</accession>
<sequence length="222" mass="24937">MQMIEKEYDYLYKIVVIGDSAVGKSSLIVRFARNEFKFNTKPTIGVDFASKDITYDSKNIIGHIWDTAGQEKYQATAPALYRGALGAMIVFDISNRQSFENLERWLTQLKKYGEPDCVNIIVGNKSDLHHLRQVSLEEASQFAQKHGAYYMETSALNASNVEKAFSTLLQNIYLKKPNPTDVYRPPTTETLNLPVVPSPGSGLQDPNLPDPRPTHSSFPCQC</sequence>
<dbReference type="InterPro" id="IPR001806">
    <property type="entry name" value="Small_GTPase"/>
</dbReference>
<dbReference type="EMBL" id="PYSW02000002">
    <property type="protein sequence ID" value="KAG2393289.1"/>
    <property type="molecule type" value="Genomic_DNA"/>
</dbReference>